<dbReference type="Gene3D" id="1.10.260.40">
    <property type="entry name" value="lambda repressor-like DNA-binding domains"/>
    <property type="match status" value="1"/>
</dbReference>
<dbReference type="InterPro" id="IPR001387">
    <property type="entry name" value="Cro/C1-type_HTH"/>
</dbReference>
<dbReference type="EMBL" id="JAADZA010000057">
    <property type="protein sequence ID" value="NEV14924.1"/>
    <property type="molecule type" value="Genomic_DNA"/>
</dbReference>
<organism evidence="2 3">
    <name type="scientific">Rhizobium tropici</name>
    <dbReference type="NCBI Taxonomy" id="398"/>
    <lineage>
        <taxon>Bacteria</taxon>
        <taxon>Pseudomonadati</taxon>
        <taxon>Pseudomonadota</taxon>
        <taxon>Alphaproteobacteria</taxon>
        <taxon>Hyphomicrobiales</taxon>
        <taxon>Rhizobiaceae</taxon>
        <taxon>Rhizobium/Agrobacterium group</taxon>
        <taxon>Rhizobium</taxon>
    </lineage>
</organism>
<dbReference type="AlphaFoldDB" id="A0A6P1CJL4"/>
<evidence type="ECO:0000259" key="1">
    <source>
        <dbReference type="PROSITE" id="PS50943"/>
    </source>
</evidence>
<comment type="caution">
    <text evidence="2">The sequence shown here is derived from an EMBL/GenBank/DDBJ whole genome shotgun (WGS) entry which is preliminary data.</text>
</comment>
<sequence>MPFCDLKGAGMSDITDFESSFTRQRPSPSDARIHPVDRHVGQQIRILRIQANLSQNELGKGVGVSFQQMQKYESGKNRVSASMLYEIGSCLHVPVARFFEGLPEPGSGVPHQEAAEIDERIAYLSTADGRRLIEGILRLSPRIRNRVLSIVGILAEEQEQAGEQTAEA</sequence>
<evidence type="ECO:0000313" key="3">
    <source>
        <dbReference type="Proteomes" id="UP000471190"/>
    </source>
</evidence>
<keyword evidence="2" id="KW-0614">Plasmid</keyword>
<dbReference type="InterPro" id="IPR010982">
    <property type="entry name" value="Lambda_DNA-bd_dom_sf"/>
</dbReference>
<gene>
    <name evidence="2" type="ORF">GXW80_28545</name>
</gene>
<name>A0A6P1CJL4_RHITR</name>
<dbReference type="SUPFAM" id="SSF47413">
    <property type="entry name" value="lambda repressor-like DNA-binding domains"/>
    <property type="match status" value="1"/>
</dbReference>
<dbReference type="SMART" id="SM00530">
    <property type="entry name" value="HTH_XRE"/>
    <property type="match status" value="1"/>
</dbReference>
<dbReference type="PROSITE" id="PS50943">
    <property type="entry name" value="HTH_CROC1"/>
    <property type="match status" value="1"/>
</dbReference>
<geneLocation type="plasmid" evidence="2">
    <name>pA12b</name>
</geneLocation>
<dbReference type="CDD" id="cd00093">
    <property type="entry name" value="HTH_XRE"/>
    <property type="match status" value="1"/>
</dbReference>
<accession>A0A6P1CJL4</accession>
<dbReference type="Pfam" id="PF01381">
    <property type="entry name" value="HTH_3"/>
    <property type="match status" value="1"/>
</dbReference>
<proteinExistence type="predicted"/>
<feature type="domain" description="HTH cro/C1-type" evidence="1">
    <location>
        <begin position="44"/>
        <end position="98"/>
    </location>
</feature>
<protein>
    <submittedName>
        <fullName evidence="2">Helix-turn-helix transcriptional regulator</fullName>
    </submittedName>
</protein>
<dbReference type="GO" id="GO:0003677">
    <property type="term" value="F:DNA binding"/>
    <property type="evidence" value="ECO:0007669"/>
    <property type="project" value="InterPro"/>
</dbReference>
<reference evidence="2 3" key="1">
    <citation type="submission" date="2020-02" db="EMBL/GenBank/DDBJ databases">
        <title>Draft genome sequence of Rhizobium tropici.</title>
        <authorList>
            <person name="Khayi S."/>
            <person name="Jemo M."/>
        </authorList>
    </citation>
    <scope>NUCLEOTIDE SEQUENCE [LARGE SCALE GENOMIC DNA]</scope>
    <source>
        <strain evidence="2 3">A12</strain>
        <plasmid evidence="2">pA12b</plasmid>
    </source>
</reference>
<dbReference type="Proteomes" id="UP000471190">
    <property type="component" value="Unassembled WGS sequence"/>
</dbReference>
<evidence type="ECO:0000313" key="2">
    <source>
        <dbReference type="EMBL" id="NEV14924.1"/>
    </source>
</evidence>